<dbReference type="AlphaFoldDB" id="A0A409WE11"/>
<dbReference type="InterPro" id="IPR040976">
    <property type="entry name" value="Pkinase_fungal"/>
</dbReference>
<dbReference type="PANTHER" id="PTHR38248">
    <property type="entry name" value="FUNK1 6"/>
    <property type="match status" value="1"/>
</dbReference>
<dbReference type="STRING" id="181874.A0A409WE11"/>
<dbReference type="PROSITE" id="PS00109">
    <property type="entry name" value="PROTEIN_KINASE_TYR"/>
    <property type="match status" value="1"/>
</dbReference>
<proteinExistence type="predicted"/>
<dbReference type="Proteomes" id="UP000284842">
    <property type="component" value="Unassembled WGS sequence"/>
</dbReference>
<protein>
    <recommendedName>
        <fullName evidence="1">Protein kinase domain-containing protein</fullName>
    </recommendedName>
</protein>
<reference evidence="2 3" key="1">
    <citation type="journal article" date="2018" name="Evol. Lett.">
        <title>Horizontal gene cluster transfer increased hallucinogenic mushroom diversity.</title>
        <authorList>
            <person name="Reynolds H.T."/>
            <person name="Vijayakumar V."/>
            <person name="Gluck-Thaler E."/>
            <person name="Korotkin H.B."/>
            <person name="Matheny P.B."/>
            <person name="Slot J.C."/>
        </authorList>
    </citation>
    <scope>NUCLEOTIDE SEQUENCE [LARGE SCALE GENOMIC DNA]</scope>
    <source>
        <strain evidence="2 3">2629</strain>
    </source>
</reference>
<dbReference type="InterPro" id="IPR000719">
    <property type="entry name" value="Prot_kinase_dom"/>
</dbReference>
<accession>A0A409WE11</accession>
<dbReference type="GO" id="GO:0004672">
    <property type="term" value="F:protein kinase activity"/>
    <property type="evidence" value="ECO:0007669"/>
    <property type="project" value="InterPro"/>
</dbReference>
<dbReference type="InParanoid" id="A0A409WE11"/>
<feature type="domain" description="Protein kinase" evidence="1">
    <location>
        <begin position="214"/>
        <end position="522"/>
    </location>
</feature>
<organism evidence="2 3">
    <name type="scientific">Panaeolus cyanescens</name>
    <dbReference type="NCBI Taxonomy" id="181874"/>
    <lineage>
        <taxon>Eukaryota</taxon>
        <taxon>Fungi</taxon>
        <taxon>Dikarya</taxon>
        <taxon>Basidiomycota</taxon>
        <taxon>Agaricomycotina</taxon>
        <taxon>Agaricomycetes</taxon>
        <taxon>Agaricomycetidae</taxon>
        <taxon>Agaricales</taxon>
        <taxon>Agaricineae</taxon>
        <taxon>Galeropsidaceae</taxon>
        <taxon>Panaeolus</taxon>
    </lineage>
</organism>
<dbReference type="InterPro" id="IPR008266">
    <property type="entry name" value="Tyr_kinase_AS"/>
</dbReference>
<comment type="caution">
    <text evidence="2">The sequence shown here is derived from an EMBL/GenBank/DDBJ whole genome shotgun (WGS) entry which is preliminary data.</text>
</comment>
<sequence length="522" mass="60661">MDPTFKFSNETINELFASTANGEKIEQYLRQSRYYHKDWKGVSIHVEGQQDLYGALLAIFQDILGYFHPKQGRLVHCLKNNEVEVQDEDETTLSPDFLVTGNGSHFRYLTHKKSWSCCASFIDAKRDKWAHSQEIDWEKRFAGYARQCFIAHPTRIFVYGLCVTETMLRLYRYDRCGVLHSEWINYRQENAHRLVRALLLLSSSNAADLGFDETVVINEDGKHVFSMQEEDQPVRLTEVRLLWDSMSLFGRATTCWKVVDESKQKTFLLKQQFVNVKQTPEDQLLDDIQDIKGIVKVHFAQRIGKPMSELRRSTSEDFPDRFLYRMVLEEYGKSIKYVTDIVLLVKALRDAITAHYEAYVKKDVLHRDISADNILYAKDPKNLREGEGYGNLIDFDLSINLNRATCLDEQDFQMGTHAFHSIAVLMSSSQSSAPYRQGYVDDLESFFWVLVWILIRYLPPVNGELARKTQNPDQLDRLASFDGPPLPSAERKQCWLTWCSNRTAKDFLDQQWGSDVIKFVEE</sequence>
<evidence type="ECO:0000313" key="3">
    <source>
        <dbReference type="Proteomes" id="UP000284842"/>
    </source>
</evidence>
<dbReference type="EMBL" id="NHTK01005539">
    <property type="protein sequence ID" value="PPQ76729.1"/>
    <property type="molecule type" value="Genomic_DNA"/>
</dbReference>
<dbReference type="SUPFAM" id="SSF56112">
    <property type="entry name" value="Protein kinase-like (PK-like)"/>
    <property type="match status" value="1"/>
</dbReference>
<gene>
    <name evidence="2" type="ORF">CVT24_010991</name>
</gene>
<evidence type="ECO:0000313" key="2">
    <source>
        <dbReference type="EMBL" id="PPQ76729.1"/>
    </source>
</evidence>
<dbReference type="GO" id="GO:0005524">
    <property type="term" value="F:ATP binding"/>
    <property type="evidence" value="ECO:0007669"/>
    <property type="project" value="InterPro"/>
</dbReference>
<dbReference type="OrthoDB" id="5584477at2759"/>
<dbReference type="Pfam" id="PF17667">
    <property type="entry name" value="Pkinase_fungal"/>
    <property type="match status" value="1"/>
</dbReference>
<dbReference type="InterPro" id="IPR011009">
    <property type="entry name" value="Kinase-like_dom_sf"/>
</dbReference>
<keyword evidence="3" id="KW-1185">Reference proteome</keyword>
<dbReference type="PANTHER" id="PTHR38248:SF2">
    <property type="entry name" value="FUNK1 11"/>
    <property type="match status" value="1"/>
</dbReference>
<dbReference type="PROSITE" id="PS50011">
    <property type="entry name" value="PROTEIN_KINASE_DOM"/>
    <property type="match status" value="1"/>
</dbReference>
<name>A0A409WE11_9AGAR</name>
<evidence type="ECO:0000259" key="1">
    <source>
        <dbReference type="PROSITE" id="PS50011"/>
    </source>
</evidence>
<dbReference type="Gene3D" id="1.10.510.10">
    <property type="entry name" value="Transferase(Phosphotransferase) domain 1"/>
    <property type="match status" value="1"/>
</dbReference>